<dbReference type="OrthoDB" id="9779408at2"/>
<dbReference type="PANTHER" id="PTHR10091">
    <property type="entry name" value="ALDOSE-1-EPIMERASE"/>
    <property type="match status" value="1"/>
</dbReference>
<evidence type="ECO:0000256" key="11">
    <source>
        <dbReference type="PIRNR" id="PIRNR005096"/>
    </source>
</evidence>
<feature type="chain" id="PRO_5020206756" description="Aldose 1-epimerase" evidence="15">
    <location>
        <begin position="18"/>
        <end position="367"/>
    </location>
</feature>
<name>A0A4Q9BGE4_9BACT</name>
<dbReference type="NCBIfam" id="NF008277">
    <property type="entry name" value="PRK11055.1"/>
    <property type="match status" value="1"/>
</dbReference>
<evidence type="ECO:0000256" key="5">
    <source>
        <dbReference type="ARBA" id="ARBA00011245"/>
    </source>
</evidence>
<dbReference type="GO" id="GO:0004034">
    <property type="term" value="F:aldose 1-epimerase activity"/>
    <property type="evidence" value="ECO:0007669"/>
    <property type="project" value="UniProtKB-EC"/>
</dbReference>
<dbReference type="Gene3D" id="2.70.98.10">
    <property type="match status" value="1"/>
</dbReference>
<dbReference type="InterPro" id="IPR008183">
    <property type="entry name" value="Aldose_1/G6P_1-epimerase"/>
</dbReference>
<gene>
    <name evidence="16" type="ORF">EWU20_00615</name>
</gene>
<comment type="similarity">
    <text evidence="4 11">Belongs to the aldose epimerase family.</text>
</comment>
<evidence type="ECO:0000256" key="14">
    <source>
        <dbReference type="PIRSR" id="PIRSR005096-3"/>
    </source>
</evidence>
<comment type="pathway">
    <text evidence="3 11">Carbohydrate metabolism; hexose metabolism.</text>
</comment>
<reference evidence="16 17" key="1">
    <citation type="submission" date="2019-02" db="EMBL/GenBank/DDBJ databases">
        <title>Genome of a new Bacteroidetes strain.</title>
        <authorList>
            <person name="Pitt A."/>
        </authorList>
    </citation>
    <scope>NUCLEOTIDE SEQUENCE [LARGE SCALE GENOMIC DNA]</scope>
    <source>
        <strain evidence="16 17">103A-SOEBACH</strain>
    </source>
</reference>
<keyword evidence="15" id="KW-0732">Signal</keyword>
<dbReference type="CDD" id="cd09019">
    <property type="entry name" value="galactose_mutarotase_like"/>
    <property type="match status" value="1"/>
</dbReference>
<dbReference type="GO" id="GO:0005737">
    <property type="term" value="C:cytoplasm"/>
    <property type="evidence" value="ECO:0007669"/>
    <property type="project" value="UniProtKB-SubCell"/>
</dbReference>
<evidence type="ECO:0000256" key="12">
    <source>
        <dbReference type="PIRSR" id="PIRSR005096-1"/>
    </source>
</evidence>
<dbReference type="PIRSF" id="PIRSF005096">
    <property type="entry name" value="GALM"/>
    <property type="match status" value="1"/>
</dbReference>
<proteinExistence type="inferred from homology"/>
<evidence type="ECO:0000256" key="9">
    <source>
        <dbReference type="ARBA" id="ARBA00023235"/>
    </source>
</evidence>
<organism evidence="16 17">
    <name type="scientific">Aquirufa antheringensis</name>
    <dbReference type="NCBI Taxonomy" id="2516559"/>
    <lineage>
        <taxon>Bacteria</taxon>
        <taxon>Pseudomonadati</taxon>
        <taxon>Bacteroidota</taxon>
        <taxon>Cytophagia</taxon>
        <taxon>Cytophagales</taxon>
        <taxon>Flectobacillaceae</taxon>
        <taxon>Aquirufa</taxon>
    </lineage>
</organism>
<feature type="binding site" evidence="14">
    <location>
        <begin position="194"/>
        <end position="196"/>
    </location>
    <ligand>
        <name>beta-D-galactose</name>
        <dbReference type="ChEBI" id="CHEBI:27667"/>
    </ligand>
</feature>
<sequence>MKYCFLALFFLSQNLFAMSNPGKPFGQTPAGESVTLYTLKNAKGMEVHIMNYGGIIQKILTPDRHGKVEDVVLGFETLQEYIKDTPYFGAIVGRFGNRIANGKFTLDGKEYTLAAQNNGQHLHGGLIGFDKKVWKVEAASAQSLSLSYVSKDMEEGFPGNLRVKMTYTLSEDNELGISYEATTDKATVLNLSNHSYFNLSGNAKRDILNQEVQIDASRLVAVNKVLIPTGELTPVNGTPFDFTKPHVVGDRINDTSSEQIVLGGGYDHCWALDKPAGSYAKIATVHDPVSGRKMTVSTDQPGVQFYTGNFLDGHLTGKYGVQITKRHGLCLETEHFPDSPNQPNFPSTVLRPGEVYKTKTAYQFSVN</sequence>
<evidence type="ECO:0000313" key="17">
    <source>
        <dbReference type="Proteomes" id="UP000293583"/>
    </source>
</evidence>
<dbReference type="GO" id="GO:0033499">
    <property type="term" value="P:galactose catabolic process via UDP-galactose, Leloir pathway"/>
    <property type="evidence" value="ECO:0007669"/>
    <property type="project" value="TreeGrafter"/>
</dbReference>
<dbReference type="InterPro" id="IPR014718">
    <property type="entry name" value="GH-type_carb-bd"/>
</dbReference>
<feature type="signal peptide" evidence="15">
    <location>
        <begin position="1"/>
        <end position="17"/>
    </location>
</feature>
<dbReference type="FunFam" id="2.70.98.10:FF:000003">
    <property type="entry name" value="Aldose 1-epimerase"/>
    <property type="match status" value="1"/>
</dbReference>
<dbReference type="GO" id="GO:0030246">
    <property type="term" value="F:carbohydrate binding"/>
    <property type="evidence" value="ECO:0007669"/>
    <property type="project" value="InterPro"/>
</dbReference>
<dbReference type="EMBL" id="SEWY01000001">
    <property type="protein sequence ID" value="TBH75106.1"/>
    <property type="molecule type" value="Genomic_DNA"/>
</dbReference>
<evidence type="ECO:0000256" key="13">
    <source>
        <dbReference type="PIRSR" id="PIRSR005096-2"/>
    </source>
</evidence>
<dbReference type="InterPro" id="IPR015443">
    <property type="entry name" value="Aldose_1-epimerase"/>
</dbReference>
<dbReference type="EC" id="5.1.3.3" evidence="11"/>
<keyword evidence="8" id="KW-0106">Calcium</keyword>
<evidence type="ECO:0000256" key="2">
    <source>
        <dbReference type="ARBA" id="ARBA00004496"/>
    </source>
</evidence>
<dbReference type="PANTHER" id="PTHR10091:SF0">
    <property type="entry name" value="GALACTOSE MUTAROTASE"/>
    <property type="match status" value="1"/>
</dbReference>
<keyword evidence="9 11" id="KW-0413">Isomerase</keyword>
<evidence type="ECO:0000256" key="1">
    <source>
        <dbReference type="ARBA" id="ARBA00001913"/>
    </source>
</evidence>
<feature type="active site" description="Proton donor" evidence="12">
    <location>
        <position position="194"/>
    </location>
</feature>
<evidence type="ECO:0000313" key="16">
    <source>
        <dbReference type="EMBL" id="TBH75106.1"/>
    </source>
</evidence>
<comment type="subcellular location">
    <subcellularLocation>
        <location evidence="2">Cytoplasm</location>
    </subcellularLocation>
</comment>
<dbReference type="UniPathway" id="UPA00242"/>
<evidence type="ECO:0000256" key="7">
    <source>
        <dbReference type="ARBA" id="ARBA00022553"/>
    </source>
</evidence>
<evidence type="ECO:0000256" key="8">
    <source>
        <dbReference type="ARBA" id="ARBA00022837"/>
    </source>
</evidence>
<feature type="active site" description="Proton acceptor" evidence="12">
    <location>
        <position position="332"/>
    </location>
</feature>
<dbReference type="AlphaFoldDB" id="A0A4Q9BGE4"/>
<evidence type="ECO:0000256" key="15">
    <source>
        <dbReference type="SAM" id="SignalP"/>
    </source>
</evidence>
<evidence type="ECO:0000256" key="6">
    <source>
        <dbReference type="ARBA" id="ARBA00022490"/>
    </source>
</evidence>
<dbReference type="InterPro" id="IPR011013">
    <property type="entry name" value="Gal_mutarotase_sf_dom"/>
</dbReference>
<evidence type="ECO:0000256" key="4">
    <source>
        <dbReference type="ARBA" id="ARBA00006206"/>
    </source>
</evidence>
<dbReference type="InterPro" id="IPR047215">
    <property type="entry name" value="Galactose_mutarotase-like"/>
</dbReference>
<protein>
    <recommendedName>
        <fullName evidence="11">Aldose 1-epimerase</fullName>
        <ecNumber evidence="11">5.1.3.3</ecNumber>
    </recommendedName>
</protein>
<comment type="subunit">
    <text evidence="5">Monomer.</text>
</comment>
<comment type="catalytic activity">
    <reaction evidence="11">
        <text>alpha-D-glucose = beta-D-glucose</text>
        <dbReference type="Rhea" id="RHEA:10264"/>
        <dbReference type="ChEBI" id="CHEBI:15903"/>
        <dbReference type="ChEBI" id="CHEBI:17925"/>
        <dbReference type="EC" id="5.1.3.3"/>
    </reaction>
</comment>
<dbReference type="GO" id="GO:0006006">
    <property type="term" value="P:glucose metabolic process"/>
    <property type="evidence" value="ECO:0007669"/>
    <property type="project" value="TreeGrafter"/>
</dbReference>
<evidence type="ECO:0000256" key="3">
    <source>
        <dbReference type="ARBA" id="ARBA00005028"/>
    </source>
</evidence>
<comment type="caution">
    <text evidence="16">The sequence shown here is derived from an EMBL/GenBank/DDBJ whole genome shotgun (WGS) entry which is preliminary data.</text>
</comment>
<keyword evidence="17" id="KW-1185">Reference proteome</keyword>
<feature type="binding site" evidence="13">
    <location>
        <position position="267"/>
    </location>
    <ligand>
        <name>beta-D-galactose</name>
        <dbReference type="ChEBI" id="CHEBI:27667"/>
    </ligand>
</feature>
<accession>A0A4Q9BGE4</accession>
<dbReference type="SUPFAM" id="SSF74650">
    <property type="entry name" value="Galactose mutarotase-like"/>
    <property type="match status" value="1"/>
</dbReference>
<keyword evidence="6" id="KW-0963">Cytoplasm</keyword>
<evidence type="ECO:0000256" key="10">
    <source>
        <dbReference type="ARBA" id="ARBA00023277"/>
    </source>
</evidence>
<dbReference type="Proteomes" id="UP000293583">
    <property type="component" value="Unassembled WGS sequence"/>
</dbReference>
<feature type="binding site" evidence="14">
    <location>
        <begin position="97"/>
        <end position="98"/>
    </location>
    <ligand>
        <name>beta-D-galactose</name>
        <dbReference type="ChEBI" id="CHEBI:27667"/>
    </ligand>
</feature>
<keyword evidence="7" id="KW-0597">Phosphoprotein</keyword>
<comment type="cofactor">
    <cofactor evidence="1">
        <name>Ca(2+)</name>
        <dbReference type="ChEBI" id="CHEBI:29108"/>
    </cofactor>
</comment>
<dbReference type="Pfam" id="PF01263">
    <property type="entry name" value="Aldose_epim"/>
    <property type="match status" value="1"/>
</dbReference>
<keyword evidence="10 11" id="KW-0119">Carbohydrate metabolism</keyword>